<organism evidence="2 3">
    <name type="scientific">Dillenia turbinata</name>
    <dbReference type="NCBI Taxonomy" id="194707"/>
    <lineage>
        <taxon>Eukaryota</taxon>
        <taxon>Viridiplantae</taxon>
        <taxon>Streptophyta</taxon>
        <taxon>Embryophyta</taxon>
        <taxon>Tracheophyta</taxon>
        <taxon>Spermatophyta</taxon>
        <taxon>Magnoliopsida</taxon>
        <taxon>eudicotyledons</taxon>
        <taxon>Gunneridae</taxon>
        <taxon>Pentapetalae</taxon>
        <taxon>Dilleniales</taxon>
        <taxon>Dilleniaceae</taxon>
        <taxon>Dillenia</taxon>
    </lineage>
</organism>
<dbReference type="PANTHER" id="PTHR31170">
    <property type="entry name" value="BNAC04G53230D PROTEIN"/>
    <property type="match status" value="1"/>
</dbReference>
<evidence type="ECO:0000313" key="3">
    <source>
        <dbReference type="Proteomes" id="UP001370490"/>
    </source>
</evidence>
<keyword evidence="1" id="KW-0812">Transmembrane</keyword>
<evidence type="ECO:0000313" key="2">
    <source>
        <dbReference type="EMBL" id="KAK6942648.1"/>
    </source>
</evidence>
<comment type="caution">
    <text evidence="2">The sequence shown here is derived from an EMBL/GenBank/DDBJ whole genome shotgun (WGS) entry which is preliminary data.</text>
</comment>
<gene>
    <name evidence="2" type="ORF">RJ641_028025</name>
</gene>
<keyword evidence="1" id="KW-0472">Membrane</keyword>
<name>A0AAN8ZQ56_9MAGN</name>
<dbReference type="AlphaFoldDB" id="A0AAN8ZQ56"/>
<proteinExistence type="predicted"/>
<keyword evidence="3" id="KW-1185">Reference proteome</keyword>
<sequence length="453" mass="52422">MGSNSAGDQNQNNHQDHHTIKIWEANEERLTCMKQKINTPPKLLAPSSGQSSCCIFRVPQSLVEINGRAYQPQIVSIGPYHYSDPNLQMIQEQKWSYLGSLLSRTRSKGLELEHYLRSIALLEEKARECYSETIHLTTDEFIEILVLDGCFIIEIFRKMKRLIPSEPGDPLVSMSWILPFFYRDFLRLENQIPYFVLQTLFDLTKMPGEEKGPTLSSLALEFCNNVMLRPYKLIARFSHLEGKHLLDLCRNSFIPVDLPEPRERTDLQTQSIQNVSKLGRAGIKLKPGKGESFLMVKFRRGVLEMPTITIDDFCTSFLLNCVAFEQCHKNSTKHMTTYTTLLDFLVNSARDVEYLTERNILENYYGMDGEVAQFINNIGKDVAFDIDKCYLTKLFNDVNEYYQNGWHLQWASFKYTYFDTPWSFISALAALVLLLLTMAQTFFTVFPYFRPSN</sequence>
<feature type="transmembrane region" description="Helical" evidence="1">
    <location>
        <begin position="422"/>
        <end position="449"/>
    </location>
</feature>
<dbReference type="Pfam" id="PF03140">
    <property type="entry name" value="DUF247"/>
    <property type="match status" value="1"/>
</dbReference>
<dbReference type="PANTHER" id="PTHR31170:SF21">
    <property type="match status" value="1"/>
</dbReference>
<protein>
    <submittedName>
        <fullName evidence="2">Uncharacterized protein</fullName>
    </submittedName>
</protein>
<keyword evidence="1" id="KW-1133">Transmembrane helix</keyword>
<dbReference type="Proteomes" id="UP001370490">
    <property type="component" value="Unassembled WGS sequence"/>
</dbReference>
<accession>A0AAN8ZQ56</accession>
<dbReference type="EMBL" id="JBAMMX010000004">
    <property type="protein sequence ID" value="KAK6942648.1"/>
    <property type="molecule type" value="Genomic_DNA"/>
</dbReference>
<dbReference type="InterPro" id="IPR004158">
    <property type="entry name" value="DUF247_pln"/>
</dbReference>
<evidence type="ECO:0000256" key="1">
    <source>
        <dbReference type="SAM" id="Phobius"/>
    </source>
</evidence>
<reference evidence="2 3" key="1">
    <citation type="submission" date="2023-12" db="EMBL/GenBank/DDBJ databases">
        <title>A high-quality genome assembly for Dillenia turbinata (Dilleniales).</title>
        <authorList>
            <person name="Chanderbali A."/>
        </authorList>
    </citation>
    <scope>NUCLEOTIDE SEQUENCE [LARGE SCALE GENOMIC DNA]</scope>
    <source>
        <strain evidence="2">LSX21</strain>
        <tissue evidence="2">Leaf</tissue>
    </source>
</reference>